<dbReference type="SMART" id="SM00209">
    <property type="entry name" value="TSP1"/>
    <property type="match status" value="11"/>
</dbReference>
<dbReference type="STRING" id="1202772.A0A1V9Y9N9"/>
<keyword evidence="1" id="KW-0812">Transmembrane</keyword>
<dbReference type="PANTHER" id="PTHR20920:SF5">
    <property type="entry name" value="SMB DOMAIN-CONTAINING PROTEIN"/>
    <property type="match status" value="1"/>
</dbReference>
<comment type="caution">
    <text evidence="3">The sequence shown here is derived from an EMBL/GenBank/DDBJ whole genome shotgun (WGS) entry which is preliminary data.</text>
</comment>
<name>A0A1V9Y9N9_ACHHY</name>
<feature type="chain" id="PRO_5013094007" evidence="2">
    <location>
        <begin position="22"/>
        <end position="923"/>
    </location>
</feature>
<feature type="signal peptide" evidence="2">
    <location>
        <begin position="1"/>
        <end position="21"/>
    </location>
</feature>
<evidence type="ECO:0000313" key="4">
    <source>
        <dbReference type="Proteomes" id="UP000243579"/>
    </source>
</evidence>
<keyword evidence="1" id="KW-0472">Membrane</keyword>
<keyword evidence="1" id="KW-1133">Transmembrane helix</keyword>
<dbReference type="Gene3D" id="2.30.90.10">
    <property type="entry name" value="Heparin-binding Growth Factor, Midkine, Chain A- C-terminal Domain"/>
    <property type="match status" value="1"/>
</dbReference>
<dbReference type="Pfam" id="PF00090">
    <property type="entry name" value="TSP_1"/>
    <property type="match status" value="5"/>
</dbReference>
<dbReference type="Gene3D" id="2.20.100.10">
    <property type="entry name" value="Thrombospondin type-1 (TSP1) repeat"/>
    <property type="match status" value="7"/>
</dbReference>
<dbReference type="InterPro" id="IPR000884">
    <property type="entry name" value="TSP1_rpt"/>
</dbReference>
<dbReference type="InterPro" id="IPR038130">
    <property type="entry name" value="PTN/MK_C_dom_sf"/>
</dbReference>
<dbReference type="EMBL" id="JNBR01002449">
    <property type="protein sequence ID" value="OQR82452.1"/>
    <property type="molecule type" value="Genomic_DNA"/>
</dbReference>
<evidence type="ECO:0000256" key="2">
    <source>
        <dbReference type="SAM" id="SignalP"/>
    </source>
</evidence>
<reference evidence="3 4" key="1">
    <citation type="journal article" date="2014" name="Genome Biol. Evol.">
        <title>The secreted proteins of Achlya hypogyna and Thraustotheca clavata identify the ancestral oomycete secretome and reveal gene acquisitions by horizontal gene transfer.</title>
        <authorList>
            <person name="Misner I."/>
            <person name="Blouin N."/>
            <person name="Leonard G."/>
            <person name="Richards T.A."/>
            <person name="Lane C.E."/>
        </authorList>
    </citation>
    <scope>NUCLEOTIDE SEQUENCE [LARGE SCALE GENOMIC DNA]</scope>
    <source>
        <strain evidence="3 4">ATCC 48635</strain>
    </source>
</reference>
<dbReference type="PANTHER" id="PTHR20920">
    <property type="entry name" value="RPE-SPONDIN"/>
    <property type="match status" value="1"/>
</dbReference>
<feature type="transmembrane region" description="Helical" evidence="1">
    <location>
        <begin position="888"/>
        <end position="907"/>
    </location>
</feature>
<organism evidence="3 4">
    <name type="scientific">Achlya hypogyna</name>
    <name type="common">Oomycete</name>
    <name type="synonym">Protoachlya hypogyna</name>
    <dbReference type="NCBI Taxonomy" id="1202772"/>
    <lineage>
        <taxon>Eukaryota</taxon>
        <taxon>Sar</taxon>
        <taxon>Stramenopiles</taxon>
        <taxon>Oomycota</taxon>
        <taxon>Saprolegniomycetes</taxon>
        <taxon>Saprolegniales</taxon>
        <taxon>Achlyaceae</taxon>
        <taxon>Achlya</taxon>
    </lineage>
</organism>
<keyword evidence="4" id="KW-1185">Reference proteome</keyword>
<sequence>MRLALSIATIVLAQTYAGVQAYTPSDLDGVVDPVLIATIEGYMPPICAQLYDNVEHWSEWSDCSATCGPGQQVRYLNSFGVKELSAKQCMIRQDSKPCNGTVCPQDCLYSEWSEWSPCDAKTGSHERSRTVTTPALNGGKECLELWGSPTDVETCAVPCEGDWGEFTTCSATTATKSRSFIATQLPLNGGKACPPTEVVDCDPACGSVPWGDYSTCDPSTGTYTRTRAVPLDANYVRVTLSLRNNQCATVDTQPCNIDCKLGDWEEFGACDATTGYRTATRPILQEAVNCGQPCNSIDVGTITTKSEPCAVDCVLSDWSDWSECDPQLGLRTQTRTVITNPLNGGQPAATLSIRKSAARRECSPESCKRPLTTELRYPKRDASKNCVLATDEPCTLDAVMTDWSEYTPCDETGLQTRTRKIVHGACNGGEVAGETQETKACSPPCSEQNNPWNEWSECDPSTGRQTRTRTIVNPPAANQPVCATTDTRDCAVNCVMDSWGPLSECDECTGIQTQTRSIIISDRNGGNKCGDTMQSINCAVVCQATPWGDWSAPDDTCTCTRTRTKLSEPLNNGTCILSESDPGCAQNCEVSDWVASGTCIKSGPNAGKQLYTRSVLKKQCNDGAACPLEGNEKYEPCNVDCRQSDWTEFSACNLESQTQTRTRSVLQPAYNNGAACENDSETRACGTCADIMSDYVYSDCNPATGTRTGTASYLYKPRDGLTCTTTVSVDCDVNCVLSPWNEGECNVQGDNAGLLFWTRTIVTAPLHNGVACDSLIKSEPCVVDCKPGDTWGPWSDCNAQGFTRRTVDIKYPAQNGGRNDECLVEEQKTCAVDCVIDPDSGEVTQKSLNGGRTCAAVAEELGIPGNFDNYSGTSSVSFLAMVASNKTYALAAVATGGMGVMFLVGFFTTRQRHGYSTISRQAL</sequence>
<dbReference type="InterPro" id="IPR036383">
    <property type="entry name" value="TSP1_rpt_sf"/>
</dbReference>
<dbReference type="PROSITE" id="PS50092">
    <property type="entry name" value="TSP1"/>
    <property type="match status" value="6"/>
</dbReference>
<dbReference type="OrthoDB" id="347314at2759"/>
<proteinExistence type="predicted"/>
<evidence type="ECO:0000256" key="1">
    <source>
        <dbReference type="SAM" id="Phobius"/>
    </source>
</evidence>
<dbReference type="InterPro" id="IPR039942">
    <property type="entry name" value="SBSPO"/>
</dbReference>
<dbReference type="Proteomes" id="UP000243579">
    <property type="component" value="Unassembled WGS sequence"/>
</dbReference>
<gene>
    <name evidence="3" type="ORF">ACHHYP_15984</name>
</gene>
<evidence type="ECO:0000313" key="3">
    <source>
        <dbReference type="EMBL" id="OQR82452.1"/>
    </source>
</evidence>
<protein>
    <submittedName>
        <fullName evidence="3">Thrombospondin-like protein</fullName>
    </submittedName>
</protein>
<accession>A0A1V9Y9N9</accession>
<dbReference type="AlphaFoldDB" id="A0A1V9Y9N9"/>
<keyword evidence="2" id="KW-0732">Signal</keyword>
<dbReference type="SUPFAM" id="SSF82895">
    <property type="entry name" value="TSP-1 type 1 repeat"/>
    <property type="match status" value="7"/>
</dbReference>